<comment type="similarity">
    <text evidence="1 6">Belongs to the carbamate kinase family.</text>
</comment>
<dbReference type="PRINTS" id="PR01469">
    <property type="entry name" value="CARBMTKINASE"/>
</dbReference>
<dbReference type="RefSeq" id="WP_013266230.1">
    <property type="nucleotide sequence ID" value="NC_014374.1"/>
</dbReference>
<name>D9Q080_ACIS3</name>
<dbReference type="InterPro" id="IPR003964">
    <property type="entry name" value="Carb_kinase"/>
</dbReference>
<dbReference type="STRING" id="666510.ASAC_0311"/>
<dbReference type="KEGG" id="asc:ASAC_0311"/>
<proteinExistence type="inferred from homology"/>
<dbReference type="Gene3D" id="3.40.1160.10">
    <property type="entry name" value="Acetylglutamate kinase-like"/>
    <property type="match status" value="1"/>
</dbReference>
<accession>D9Q080</accession>
<dbReference type="InterPro" id="IPR036393">
    <property type="entry name" value="AceGlu_kinase-like_sf"/>
</dbReference>
<dbReference type="CDD" id="cd04235">
    <property type="entry name" value="AAK_CK"/>
    <property type="match status" value="1"/>
</dbReference>
<dbReference type="Proteomes" id="UP000000346">
    <property type="component" value="Chromosome"/>
</dbReference>
<dbReference type="PANTHER" id="PTHR30409">
    <property type="entry name" value="CARBAMATE KINASE"/>
    <property type="match status" value="1"/>
</dbReference>
<sequence>MRIVIALGGNAILRKGEKGSPEEQWSNVRRTASLIAKTFQQDEIIITHGNGPQVGYLLEVMNMAKGYPSQSMDLADAMTQGWLGFMLQMALEEAFQGRRRAVAIITRTLVDANDPSFKNPTKFVGAYFSEAEAKRLSSEYGWTFKQDPRGGYRRVVPSPEPLDILESDLIEELAREGMVVISAGGGGIPVMRTPEGLRPVEAVVDKDLASSLLAVKLKADLFIILTDVRGVAIGFGKPNERWLDEVSADELEEYYRKGEFPPGSMGPKVLAALRFVRSTKKIAMIGSLDELPEVVRGSSGTRIRP</sequence>
<dbReference type="NCBIfam" id="NF009007">
    <property type="entry name" value="PRK12352.1"/>
    <property type="match status" value="1"/>
</dbReference>
<feature type="domain" description="Aspartate/glutamate/uridylate kinase" evidence="7">
    <location>
        <begin position="1"/>
        <end position="281"/>
    </location>
</feature>
<dbReference type="NCBIfam" id="TIGR00746">
    <property type="entry name" value="arcC"/>
    <property type="match status" value="1"/>
</dbReference>
<protein>
    <recommendedName>
        <fullName evidence="2 5">Carbamate kinase</fullName>
    </recommendedName>
</protein>
<evidence type="ECO:0000256" key="1">
    <source>
        <dbReference type="ARBA" id="ARBA00011066"/>
    </source>
</evidence>
<organism evidence="8 9">
    <name type="scientific">Acidilobus saccharovorans (strain DSM 16705 / JCM 18335 / VKM B-2471 / 345-15)</name>
    <dbReference type="NCBI Taxonomy" id="666510"/>
    <lineage>
        <taxon>Archaea</taxon>
        <taxon>Thermoproteota</taxon>
        <taxon>Thermoprotei</taxon>
        <taxon>Acidilobales</taxon>
        <taxon>Acidilobaceae</taxon>
        <taxon>Acidilobus</taxon>
    </lineage>
</organism>
<dbReference type="SUPFAM" id="SSF53633">
    <property type="entry name" value="Carbamate kinase-like"/>
    <property type="match status" value="1"/>
</dbReference>
<evidence type="ECO:0000313" key="9">
    <source>
        <dbReference type="Proteomes" id="UP000000346"/>
    </source>
</evidence>
<evidence type="ECO:0000256" key="6">
    <source>
        <dbReference type="PIRNR" id="PIRNR000723"/>
    </source>
</evidence>
<reference evidence="8 9" key="1">
    <citation type="journal article" date="2010" name="Appl. Environ. Microbiol.">
        <title>The genome sequence of the crenarchaeon Acidilobus saccharovorans supports a new order, Acidilobales, and suggests an important ecological role in terrestrial acidic hot springs.</title>
        <authorList>
            <person name="Mardanov A.V."/>
            <person name="Svetlitchnyi V.A."/>
            <person name="Beletsky A.V."/>
            <person name="Prokofeva M.I."/>
            <person name="Bonch-Osmolovskaya E.A."/>
            <person name="Ravin N.V."/>
            <person name="Skryabin K.G."/>
        </authorList>
    </citation>
    <scope>NUCLEOTIDE SEQUENCE [LARGE SCALE GENOMIC DNA]</scope>
    <source>
        <strain evidence="9">DSM 16705 / JCM 18335 / VKM B-2471 / 345-15</strain>
    </source>
</reference>
<gene>
    <name evidence="8" type="ordered locus">ASAC_0311</name>
</gene>
<evidence type="ECO:0000256" key="3">
    <source>
        <dbReference type="ARBA" id="ARBA00022679"/>
    </source>
</evidence>
<dbReference type="GO" id="GO:0008804">
    <property type="term" value="F:carbamate kinase activity"/>
    <property type="evidence" value="ECO:0007669"/>
    <property type="project" value="UniProtKB-UniRule"/>
</dbReference>
<keyword evidence="4 6" id="KW-0418">Kinase</keyword>
<dbReference type="PANTHER" id="PTHR30409:SF1">
    <property type="entry name" value="CARBAMATE KINASE-RELATED"/>
    <property type="match status" value="1"/>
</dbReference>
<evidence type="ECO:0000256" key="4">
    <source>
        <dbReference type="ARBA" id="ARBA00022777"/>
    </source>
</evidence>
<dbReference type="eggNOG" id="arCOG00863">
    <property type="taxonomic scope" value="Archaea"/>
</dbReference>
<keyword evidence="9" id="KW-1185">Reference proteome</keyword>
<dbReference type="HOGENOM" id="CLU_076278_0_0_2"/>
<dbReference type="PIRSF" id="PIRSF000723">
    <property type="entry name" value="Carbamate_kin"/>
    <property type="match status" value="1"/>
</dbReference>
<dbReference type="GeneID" id="9498534"/>
<dbReference type="OrthoDB" id="31128at2157"/>
<evidence type="ECO:0000256" key="5">
    <source>
        <dbReference type="NCBIfam" id="TIGR00746"/>
    </source>
</evidence>
<dbReference type="InterPro" id="IPR001048">
    <property type="entry name" value="Asp/Glu/Uridylate_kinase"/>
</dbReference>
<dbReference type="InParanoid" id="D9Q080"/>
<dbReference type="FunFam" id="3.40.1160.10:FF:000007">
    <property type="entry name" value="Carbamate kinase"/>
    <property type="match status" value="1"/>
</dbReference>
<evidence type="ECO:0000313" key="8">
    <source>
        <dbReference type="EMBL" id="ADL18718.1"/>
    </source>
</evidence>
<keyword evidence="3 6" id="KW-0808">Transferase</keyword>
<dbReference type="EMBL" id="CP001742">
    <property type="protein sequence ID" value="ADL18718.1"/>
    <property type="molecule type" value="Genomic_DNA"/>
</dbReference>
<dbReference type="Pfam" id="PF00696">
    <property type="entry name" value="AA_kinase"/>
    <property type="match status" value="1"/>
</dbReference>
<evidence type="ECO:0000256" key="2">
    <source>
        <dbReference type="ARBA" id="ARBA00020752"/>
    </source>
</evidence>
<evidence type="ECO:0000259" key="7">
    <source>
        <dbReference type="Pfam" id="PF00696"/>
    </source>
</evidence>
<dbReference type="AlphaFoldDB" id="D9Q080"/>
<dbReference type="GO" id="GO:0019546">
    <property type="term" value="P:L-arginine deiminase pathway"/>
    <property type="evidence" value="ECO:0007669"/>
    <property type="project" value="TreeGrafter"/>
</dbReference>
<dbReference type="GO" id="GO:0005829">
    <property type="term" value="C:cytosol"/>
    <property type="evidence" value="ECO:0007669"/>
    <property type="project" value="TreeGrafter"/>
</dbReference>